<dbReference type="PROSITE" id="PS50279">
    <property type="entry name" value="BPTI_KUNITZ_2"/>
    <property type="match status" value="2"/>
</dbReference>
<keyword evidence="2" id="KW-0722">Serine protease inhibitor</keyword>
<evidence type="ECO:0000256" key="1">
    <source>
        <dbReference type="ARBA" id="ARBA00022690"/>
    </source>
</evidence>
<keyword evidence="5" id="KW-0472">Membrane</keyword>
<keyword evidence="5" id="KW-0812">Transmembrane</keyword>
<organism evidence="7 8">
    <name type="scientific">Drosophila guanche</name>
    <name type="common">Fruit fly</name>
    <dbReference type="NCBI Taxonomy" id="7266"/>
    <lineage>
        <taxon>Eukaryota</taxon>
        <taxon>Metazoa</taxon>
        <taxon>Ecdysozoa</taxon>
        <taxon>Arthropoda</taxon>
        <taxon>Hexapoda</taxon>
        <taxon>Insecta</taxon>
        <taxon>Pterygota</taxon>
        <taxon>Neoptera</taxon>
        <taxon>Endopterygota</taxon>
        <taxon>Diptera</taxon>
        <taxon>Brachycera</taxon>
        <taxon>Muscomorpha</taxon>
        <taxon>Ephydroidea</taxon>
        <taxon>Drosophilidae</taxon>
        <taxon>Drosophila</taxon>
        <taxon>Sophophora</taxon>
    </lineage>
</organism>
<dbReference type="InterPro" id="IPR020901">
    <property type="entry name" value="Prtase_inh_Kunz-CS"/>
</dbReference>
<dbReference type="InterPro" id="IPR002223">
    <property type="entry name" value="Kunitz_BPTI"/>
</dbReference>
<evidence type="ECO:0000256" key="3">
    <source>
        <dbReference type="ARBA" id="ARBA00023157"/>
    </source>
</evidence>
<dbReference type="OMA" id="NESHTRY"/>
<dbReference type="CDD" id="cd00109">
    <property type="entry name" value="Kunitz-type"/>
    <property type="match status" value="1"/>
</dbReference>
<proteinExistence type="inferred from homology"/>
<dbReference type="Pfam" id="PF00014">
    <property type="entry name" value="Kunitz_BPTI"/>
    <property type="match status" value="2"/>
</dbReference>
<dbReference type="PRINTS" id="PR00759">
    <property type="entry name" value="BASICPTASE"/>
</dbReference>
<keyword evidence="1" id="KW-0646">Protease inhibitor</keyword>
<feature type="domain" description="BPTI/Kunitz inhibitor" evidence="6">
    <location>
        <begin position="13"/>
        <end position="57"/>
    </location>
</feature>
<protein>
    <submittedName>
        <fullName evidence="7">Blast:Carboxypeptidase inhibitor SmCI</fullName>
    </submittedName>
</protein>
<dbReference type="InterPro" id="IPR036880">
    <property type="entry name" value="Kunitz_BPTI_sf"/>
</dbReference>
<dbReference type="PANTHER" id="PTHR46751:SF1">
    <property type="entry name" value="WAP FOUR-DISULFIDE CORE DOMAIN PROTEIN 6A"/>
    <property type="match status" value="1"/>
</dbReference>
<evidence type="ECO:0000313" key="7">
    <source>
        <dbReference type="EMBL" id="SPP79078.1"/>
    </source>
</evidence>
<evidence type="ECO:0000259" key="6">
    <source>
        <dbReference type="PROSITE" id="PS50279"/>
    </source>
</evidence>
<evidence type="ECO:0000256" key="2">
    <source>
        <dbReference type="ARBA" id="ARBA00022900"/>
    </source>
</evidence>
<dbReference type="AlphaFoldDB" id="A0A3B0K6H0"/>
<comment type="similarity">
    <text evidence="4">Belongs to the venom Kunitz-type family. 03 (sub-Kunitz) subfamily.</text>
</comment>
<keyword evidence="8" id="KW-1185">Reference proteome</keyword>
<evidence type="ECO:0000256" key="4">
    <source>
        <dbReference type="ARBA" id="ARBA00038506"/>
    </source>
</evidence>
<keyword evidence="3" id="KW-1015">Disulfide bond</keyword>
<feature type="domain" description="BPTI/Kunitz inhibitor" evidence="6">
    <location>
        <begin position="90"/>
        <end position="147"/>
    </location>
</feature>
<dbReference type="FunFam" id="4.10.410.10:FF:000020">
    <property type="entry name" value="Collagen, type VI, alpha 3"/>
    <property type="match status" value="1"/>
</dbReference>
<accession>A0A3B0K6H0</accession>
<evidence type="ECO:0000256" key="5">
    <source>
        <dbReference type="SAM" id="Phobius"/>
    </source>
</evidence>
<dbReference type="Proteomes" id="UP000268350">
    <property type="component" value="Unassembled WGS sequence"/>
</dbReference>
<gene>
    <name evidence="7" type="ORF">DGUA_6G011861</name>
</gene>
<evidence type="ECO:0000313" key="8">
    <source>
        <dbReference type="Proteomes" id="UP000268350"/>
    </source>
</evidence>
<dbReference type="CDD" id="cd22634">
    <property type="entry name" value="Kunitz_SCI-I-like"/>
    <property type="match status" value="1"/>
</dbReference>
<dbReference type="SUPFAM" id="SSF57362">
    <property type="entry name" value="BPTI-like"/>
    <property type="match status" value="2"/>
</dbReference>
<dbReference type="GO" id="GO:0004867">
    <property type="term" value="F:serine-type endopeptidase inhibitor activity"/>
    <property type="evidence" value="ECO:0007669"/>
    <property type="project" value="UniProtKB-KW"/>
</dbReference>
<dbReference type="EMBL" id="OUUW01000004">
    <property type="protein sequence ID" value="SPP79078.1"/>
    <property type="molecule type" value="Genomic_DNA"/>
</dbReference>
<reference evidence="8" key="1">
    <citation type="submission" date="2018-01" db="EMBL/GenBank/DDBJ databases">
        <authorList>
            <person name="Alioto T."/>
            <person name="Alioto T."/>
        </authorList>
    </citation>
    <scope>NUCLEOTIDE SEQUENCE [LARGE SCALE GENOMIC DNA]</scope>
</reference>
<dbReference type="PANTHER" id="PTHR46751">
    <property type="entry name" value="EPPIN"/>
    <property type="match status" value="1"/>
</dbReference>
<sequence length="149" mass="16032">MASALATLKSPICGEEVAKKGDCRASLPKWTYREDKNECTEFLYSGCHGNANLFDDKLKMKYLGVAVIGLLIGSLSSGGGIFVHAKPEMCTQPHSMSGMDQDSAACMAFMPAWTYDADKNICTEFIYGGCGGNANQFSTQGKCEKACKD</sequence>
<dbReference type="SMART" id="SM00131">
    <property type="entry name" value="KU"/>
    <property type="match status" value="2"/>
</dbReference>
<name>A0A3B0K6H0_DROGU</name>
<dbReference type="Gene3D" id="4.10.410.10">
    <property type="entry name" value="Pancreatic trypsin inhibitor Kunitz domain"/>
    <property type="match status" value="2"/>
</dbReference>
<dbReference type="STRING" id="7266.A0A3B0K6H0"/>
<dbReference type="PROSITE" id="PS00280">
    <property type="entry name" value="BPTI_KUNITZ_1"/>
    <property type="match status" value="1"/>
</dbReference>
<feature type="transmembrane region" description="Helical" evidence="5">
    <location>
        <begin position="62"/>
        <end position="83"/>
    </location>
</feature>
<dbReference type="OrthoDB" id="4473401at2759"/>
<dbReference type="InterPro" id="IPR051388">
    <property type="entry name" value="Serpin_venom_toxin"/>
</dbReference>
<keyword evidence="5" id="KW-1133">Transmembrane helix</keyword>